<dbReference type="Pfam" id="PF02620">
    <property type="entry name" value="YceD"/>
    <property type="match status" value="1"/>
</dbReference>
<dbReference type="STRING" id="1664069.BGLY_1720"/>
<dbReference type="OrthoDB" id="9790372at2"/>
<gene>
    <name evidence="1" type="ORF">AB447_218635</name>
    <name evidence="2" type="ORF">P8828_11110</name>
</gene>
<evidence type="ECO:0000313" key="4">
    <source>
        <dbReference type="Proteomes" id="UP001341297"/>
    </source>
</evidence>
<keyword evidence="4" id="KW-1185">Reference proteome</keyword>
<name>A0A0J6HRT4_9BACI</name>
<evidence type="ECO:0000313" key="1">
    <source>
        <dbReference type="EMBL" id="KRT93407.1"/>
    </source>
</evidence>
<reference evidence="2 4" key="3">
    <citation type="submission" date="2023-03" db="EMBL/GenBank/DDBJ databases">
        <title>Agriculturally important microbes genome sequencing.</title>
        <authorList>
            <person name="Dunlap C."/>
        </authorList>
    </citation>
    <scope>NUCLEOTIDE SEQUENCE [LARGE SCALE GENOMIC DNA]</scope>
    <source>
        <strain evidence="2 4">CBP-3203</strain>
    </source>
</reference>
<dbReference type="Proteomes" id="UP001341297">
    <property type="component" value="Unassembled WGS sequence"/>
</dbReference>
<dbReference type="EMBL" id="JARRTL010000009">
    <property type="protein sequence ID" value="MEC0485381.1"/>
    <property type="molecule type" value="Genomic_DNA"/>
</dbReference>
<proteinExistence type="predicted"/>
<evidence type="ECO:0000313" key="3">
    <source>
        <dbReference type="Proteomes" id="UP000036168"/>
    </source>
</evidence>
<reference evidence="1 3" key="1">
    <citation type="journal article" date="2015" name="Int. J. Syst. Evol. Microbiol.">
        <title>Bacillus glycinifermentans sp. nov., isolated from fermented soybean paste.</title>
        <authorList>
            <person name="Kim S.J."/>
            <person name="Dunlap C.A."/>
            <person name="Kwon S.W."/>
            <person name="Rooney A.P."/>
        </authorList>
    </citation>
    <scope>NUCLEOTIDE SEQUENCE [LARGE SCALE GENOMIC DNA]</scope>
    <source>
        <strain evidence="1 3">GO-13</strain>
    </source>
</reference>
<dbReference type="PATRIC" id="fig|1664069.3.peg.5599"/>
<dbReference type="AlphaFoldDB" id="A0A0J6HRT4"/>
<reference evidence="1" key="2">
    <citation type="submission" date="2015-10" db="EMBL/GenBank/DDBJ databases">
        <authorList>
            <person name="Gilbert D.G."/>
        </authorList>
    </citation>
    <scope>NUCLEOTIDE SEQUENCE</scope>
    <source>
        <strain evidence="1">GO-13</strain>
    </source>
</reference>
<dbReference type="Proteomes" id="UP000036168">
    <property type="component" value="Unassembled WGS sequence"/>
</dbReference>
<accession>A0A0J6HRT4</accession>
<dbReference type="EMBL" id="LECW02000021">
    <property type="protein sequence ID" value="KRT93407.1"/>
    <property type="molecule type" value="Genomic_DNA"/>
</dbReference>
<comment type="caution">
    <text evidence="1">The sequence shown here is derived from an EMBL/GenBank/DDBJ whole genome shotgun (WGS) entry which is preliminary data.</text>
</comment>
<protein>
    <submittedName>
        <fullName evidence="2">DUF177 domain-containing protein</fullName>
    </submittedName>
</protein>
<dbReference type="RefSeq" id="WP_048353105.1">
    <property type="nucleotide sequence ID" value="NZ_CP023481.1"/>
</dbReference>
<accession>A0A0J6H665</accession>
<evidence type="ECO:0000313" key="2">
    <source>
        <dbReference type="EMBL" id="MEC0485381.1"/>
    </source>
</evidence>
<sequence length="171" mass="19585">MKWTIHQLNQMPKTGFEFDETVDLSELSQHSDIRSISPVRVKGNAEIGSKQAAFDFTISGEMILPCSRTLVDVRYPFSISTKELFIFHKTDEMEDEDVRIVEDDLIDLTPVVKEEILLEIPMQIFCESVQNEEGAPQEGKDWKVITEDDRKNQIDPRLAGLGKLLKQEDES</sequence>
<dbReference type="InterPro" id="IPR003772">
    <property type="entry name" value="YceD"/>
</dbReference>
<organism evidence="1 3">
    <name type="scientific">Bacillus glycinifermentans</name>
    <dbReference type="NCBI Taxonomy" id="1664069"/>
    <lineage>
        <taxon>Bacteria</taxon>
        <taxon>Bacillati</taxon>
        <taxon>Bacillota</taxon>
        <taxon>Bacilli</taxon>
        <taxon>Bacillales</taxon>
        <taxon>Bacillaceae</taxon>
        <taxon>Bacillus</taxon>
    </lineage>
</organism>